<reference evidence="1" key="1">
    <citation type="submission" date="2023-07" db="EMBL/GenBank/DDBJ databases">
        <title>Black Yeasts Isolated from many extreme environments.</title>
        <authorList>
            <person name="Coleine C."/>
            <person name="Stajich J.E."/>
            <person name="Selbmann L."/>
        </authorList>
    </citation>
    <scope>NUCLEOTIDE SEQUENCE</scope>
    <source>
        <strain evidence="1">CCFEE 5714</strain>
    </source>
</reference>
<evidence type="ECO:0000313" key="1">
    <source>
        <dbReference type="EMBL" id="KAK3703566.1"/>
    </source>
</evidence>
<evidence type="ECO:0000313" key="2">
    <source>
        <dbReference type="Proteomes" id="UP001281147"/>
    </source>
</evidence>
<proteinExistence type="predicted"/>
<gene>
    <name evidence="1" type="ORF">LTR37_014413</name>
</gene>
<sequence>MAIAADRTIVVLRPVGTVRILRALHHNGGAQYRHRNHQRHADDGDNYIHGINNDADNGDHYFHRINNDYGLRRNSVYYSAYASTTNDVAFQKRSAAPTFVLLALPLQISASATTTAAAHLLAARATKGTPTGSPGLSCGTVITIGSTTTVSTTLTFTASTTTTISTTLTSTTSTTTTTTSTSTTTLPAATATVGVAGAIYSKAYERTDTNTCFYSGSFFQQVGISNEYVQ</sequence>
<protein>
    <submittedName>
        <fullName evidence="1">Uncharacterized protein</fullName>
    </submittedName>
</protein>
<dbReference type="Proteomes" id="UP001281147">
    <property type="component" value="Unassembled WGS sequence"/>
</dbReference>
<keyword evidence="2" id="KW-1185">Reference proteome</keyword>
<comment type="caution">
    <text evidence="1">The sequence shown here is derived from an EMBL/GenBank/DDBJ whole genome shotgun (WGS) entry which is preliminary data.</text>
</comment>
<dbReference type="EMBL" id="JAUTXU010000150">
    <property type="protein sequence ID" value="KAK3703566.1"/>
    <property type="molecule type" value="Genomic_DNA"/>
</dbReference>
<organism evidence="1 2">
    <name type="scientific">Vermiconidia calcicola</name>
    <dbReference type="NCBI Taxonomy" id="1690605"/>
    <lineage>
        <taxon>Eukaryota</taxon>
        <taxon>Fungi</taxon>
        <taxon>Dikarya</taxon>
        <taxon>Ascomycota</taxon>
        <taxon>Pezizomycotina</taxon>
        <taxon>Dothideomycetes</taxon>
        <taxon>Dothideomycetidae</taxon>
        <taxon>Mycosphaerellales</taxon>
        <taxon>Extremaceae</taxon>
        <taxon>Vermiconidia</taxon>
    </lineage>
</organism>
<accession>A0ACC3MTR0</accession>
<name>A0ACC3MTR0_9PEZI</name>